<dbReference type="EMBL" id="JAJNOC010000001">
    <property type="protein sequence ID" value="MCD2515335.1"/>
    <property type="molecule type" value="Genomic_DNA"/>
</dbReference>
<keyword evidence="3" id="KW-1185">Reference proteome</keyword>
<feature type="transmembrane region" description="Helical" evidence="1">
    <location>
        <begin position="37"/>
        <end position="55"/>
    </location>
</feature>
<sequence>MKMPNSGYNTGTQAQIVVRMGLIPSGIVRVRGLKKTTGVLVLFVLAYNCMSYMALERMMINGSNFCGLNCLIGHDVKWNINLWHANQDN</sequence>
<organism evidence="2 3">
    <name type="scientific">Massilia phyllostachyos</name>
    <dbReference type="NCBI Taxonomy" id="2898585"/>
    <lineage>
        <taxon>Bacteria</taxon>
        <taxon>Pseudomonadati</taxon>
        <taxon>Pseudomonadota</taxon>
        <taxon>Betaproteobacteria</taxon>
        <taxon>Burkholderiales</taxon>
        <taxon>Oxalobacteraceae</taxon>
        <taxon>Telluria group</taxon>
        <taxon>Massilia</taxon>
    </lineage>
</organism>
<reference evidence="2" key="1">
    <citation type="submission" date="2021-11" db="EMBL/GenBank/DDBJ databases">
        <title>The complete genome of Massilia sp sp. G4R7.</title>
        <authorList>
            <person name="Liu L."/>
            <person name="Yue J."/>
            <person name="Yuan J."/>
            <person name="Yang F."/>
            <person name="Li L."/>
        </authorList>
    </citation>
    <scope>NUCLEOTIDE SEQUENCE</scope>
    <source>
        <strain evidence="2">G4R7</strain>
    </source>
</reference>
<gene>
    <name evidence="2" type="ORF">LQ564_03300</name>
</gene>
<evidence type="ECO:0000313" key="2">
    <source>
        <dbReference type="EMBL" id="MCD2515335.1"/>
    </source>
</evidence>
<protein>
    <submittedName>
        <fullName evidence="2">Uncharacterized protein</fullName>
    </submittedName>
</protein>
<evidence type="ECO:0000256" key="1">
    <source>
        <dbReference type="SAM" id="Phobius"/>
    </source>
</evidence>
<proteinExistence type="predicted"/>
<evidence type="ECO:0000313" key="3">
    <source>
        <dbReference type="Proteomes" id="UP001179361"/>
    </source>
</evidence>
<keyword evidence="1" id="KW-1133">Transmembrane helix</keyword>
<dbReference type="Proteomes" id="UP001179361">
    <property type="component" value="Unassembled WGS sequence"/>
</dbReference>
<keyword evidence="1" id="KW-0472">Membrane</keyword>
<dbReference type="RefSeq" id="WP_231056645.1">
    <property type="nucleotide sequence ID" value="NZ_JAJNOC010000001.1"/>
</dbReference>
<name>A0ABS8Q0Q6_9BURK</name>
<comment type="caution">
    <text evidence="2">The sequence shown here is derived from an EMBL/GenBank/DDBJ whole genome shotgun (WGS) entry which is preliminary data.</text>
</comment>
<keyword evidence="1" id="KW-0812">Transmembrane</keyword>
<accession>A0ABS8Q0Q6</accession>